<proteinExistence type="predicted"/>
<protein>
    <recommendedName>
        <fullName evidence="3">SipL SPOCS domain-containing protein</fullName>
    </recommendedName>
</protein>
<evidence type="ECO:0000256" key="1">
    <source>
        <dbReference type="SAM" id="MobiDB-lite"/>
    </source>
</evidence>
<feature type="domain" description="SipL SPOCS" evidence="3">
    <location>
        <begin position="315"/>
        <end position="393"/>
    </location>
</feature>
<organism evidence="4 5">
    <name type="scientific">Fervidicola ferrireducens</name>
    <dbReference type="NCBI Taxonomy" id="520764"/>
    <lineage>
        <taxon>Bacteria</taxon>
        <taxon>Bacillati</taxon>
        <taxon>Bacillota</taxon>
        <taxon>Clostridia</taxon>
        <taxon>Thermosediminibacterales</taxon>
        <taxon>Thermosediminibacteraceae</taxon>
        <taxon>Fervidicola</taxon>
    </lineage>
</organism>
<evidence type="ECO:0000313" key="5">
    <source>
        <dbReference type="Proteomes" id="UP000070427"/>
    </source>
</evidence>
<dbReference type="InterPro" id="IPR024300">
    <property type="entry name" value="SipL_SPOCS_dom"/>
</dbReference>
<keyword evidence="5" id="KW-1185">Reference proteome</keyword>
<keyword evidence="2" id="KW-0472">Membrane</keyword>
<feature type="region of interest" description="Disordered" evidence="1">
    <location>
        <begin position="75"/>
        <end position="129"/>
    </location>
</feature>
<feature type="domain" description="SipL SPOCS" evidence="3">
    <location>
        <begin position="179"/>
        <end position="255"/>
    </location>
</feature>
<gene>
    <name evidence="4" type="ORF">AN618_09150</name>
</gene>
<name>A0A140LAZ2_9FIRM</name>
<evidence type="ECO:0000259" key="3">
    <source>
        <dbReference type="Pfam" id="PF12673"/>
    </source>
</evidence>
<dbReference type="EMBL" id="LOED01000008">
    <property type="protein sequence ID" value="KXG77717.1"/>
    <property type="molecule type" value="Genomic_DNA"/>
</dbReference>
<feature type="domain" description="SipL SPOCS" evidence="3">
    <location>
        <begin position="453"/>
        <end position="526"/>
    </location>
</feature>
<accession>A0A140LAZ2</accession>
<feature type="compositionally biased region" description="Basic and acidic residues" evidence="1">
    <location>
        <begin position="75"/>
        <end position="91"/>
    </location>
</feature>
<dbReference type="Pfam" id="PF12673">
    <property type="entry name" value="SipL"/>
    <property type="match status" value="3"/>
</dbReference>
<dbReference type="InParanoid" id="A0A140LAZ2"/>
<sequence>MAELIAFAAIIVVIVACSLFIVRLRMKDRLRAPNNTEKSFFAQQETDKTNDAESIMEVCRSNKEGVCSHVTTEKLEEKGQEKQDQTLEGKSEIQAACERGQEVKREDEEDSEGEEYYREPIEDNEIQQEEEKGLTDIFEKKQKGEDIMDPLIQVPVLVGEGSIQKMVESTVTLANPAVKVREIRARVDDLRTEVIQDKVIIQGMLHKQIFYVGTDAVIHHQTEIIPVSYFMDISGAAPGMNVTVTPTIEHIAYTLLDQNTLHQKVILVFNAVVTDTQVLNVLPGVGTPLYYVPQVAGQGSQQLIVETTVQLTNPAQKVDEITATVKDITTDVITDKVVIQGVLHKQIFYVGTDNVEYHQAEDVPFSLFVDTTGAAPGMNVQVQPVIESINYTLENETTLQQKVVIQFSVTVTQNTKLNLLPITGKTILVEEVVGEATGQTLLQDIVTMERPTQKIRNIDATVTDISCQVITNKVIIQGTIHKQIFYIGTDNIEYEQGEDVNFSFFVDLTGAAPGMNCTSVPTIESVIPELLSETQLLQKVVLKVDILVTSTVRLGEIPSI</sequence>
<comment type="caution">
    <text evidence="4">The sequence shown here is derived from an EMBL/GenBank/DDBJ whole genome shotgun (WGS) entry which is preliminary data.</text>
</comment>
<reference evidence="4 5" key="1">
    <citation type="submission" date="2015-12" db="EMBL/GenBank/DDBJ databases">
        <title>Draft genome sequnece of Fervidicola ferrireducens strain Y170.</title>
        <authorList>
            <person name="Patel B.K."/>
        </authorList>
    </citation>
    <scope>NUCLEOTIDE SEQUENCE [LARGE SCALE GENOMIC DNA]</scope>
    <source>
        <strain evidence="4 5">Y170</strain>
    </source>
</reference>
<evidence type="ECO:0000256" key="2">
    <source>
        <dbReference type="SAM" id="Phobius"/>
    </source>
</evidence>
<dbReference type="STRING" id="520764.AN618_09150"/>
<dbReference type="RefSeq" id="WP_066352623.1">
    <property type="nucleotide sequence ID" value="NZ_LOED01000008.1"/>
</dbReference>
<feature type="transmembrane region" description="Helical" evidence="2">
    <location>
        <begin position="6"/>
        <end position="24"/>
    </location>
</feature>
<evidence type="ECO:0000313" key="4">
    <source>
        <dbReference type="EMBL" id="KXG77717.1"/>
    </source>
</evidence>
<dbReference type="Proteomes" id="UP000070427">
    <property type="component" value="Unassembled WGS sequence"/>
</dbReference>
<dbReference type="AlphaFoldDB" id="A0A140LAZ2"/>
<keyword evidence="2" id="KW-1133">Transmembrane helix</keyword>
<keyword evidence="2" id="KW-0812">Transmembrane</keyword>